<evidence type="ECO:0000313" key="2">
    <source>
        <dbReference type="Proteomes" id="UP000299102"/>
    </source>
</evidence>
<accession>A0A4C1TQY6</accession>
<reference evidence="1 2" key="1">
    <citation type="journal article" date="2019" name="Commun. Biol.">
        <title>The bagworm genome reveals a unique fibroin gene that provides high tensile strength.</title>
        <authorList>
            <person name="Kono N."/>
            <person name="Nakamura H."/>
            <person name="Ohtoshi R."/>
            <person name="Tomita M."/>
            <person name="Numata K."/>
            <person name="Arakawa K."/>
        </authorList>
    </citation>
    <scope>NUCLEOTIDE SEQUENCE [LARGE SCALE GENOMIC DNA]</scope>
</reference>
<name>A0A4C1TQY6_EUMVA</name>
<evidence type="ECO:0000313" key="1">
    <source>
        <dbReference type="EMBL" id="GBP16368.1"/>
    </source>
</evidence>
<protein>
    <submittedName>
        <fullName evidence="1">Uncharacterized protein</fullName>
    </submittedName>
</protein>
<dbReference type="EMBL" id="BGZK01000079">
    <property type="protein sequence ID" value="GBP16368.1"/>
    <property type="molecule type" value="Genomic_DNA"/>
</dbReference>
<dbReference type="AlphaFoldDB" id="A0A4C1TQY6"/>
<keyword evidence="2" id="KW-1185">Reference proteome</keyword>
<comment type="caution">
    <text evidence="1">The sequence shown here is derived from an EMBL/GenBank/DDBJ whole genome shotgun (WGS) entry which is preliminary data.</text>
</comment>
<organism evidence="1 2">
    <name type="scientific">Eumeta variegata</name>
    <name type="common">Bagworm moth</name>
    <name type="synonym">Eumeta japonica</name>
    <dbReference type="NCBI Taxonomy" id="151549"/>
    <lineage>
        <taxon>Eukaryota</taxon>
        <taxon>Metazoa</taxon>
        <taxon>Ecdysozoa</taxon>
        <taxon>Arthropoda</taxon>
        <taxon>Hexapoda</taxon>
        <taxon>Insecta</taxon>
        <taxon>Pterygota</taxon>
        <taxon>Neoptera</taxon>
        <taxon>Endopterygota</taxon>
        <taxon>Lepidoptera</taxon>
        <taxon>Glossata</taxon>
        <taxon>Ditrysia</taxon>
        <taxon>Tineoidea</taxon>
        <taxon>Psychidae</taxon>
        <taxon>Oiketicinae</taxon>
        <taxon>Eumeta</taxon>
    </lineage>
</organism>
<sequence>MTVSNTCQPDGDAGDASLRSNPKITIKFSFNCRVSRHRSNNIVMFRSAVSERGAQFFLLPVVEIGEGNSGLMDLSLVRQNVTAEECGVSPVDRPFSRCRDRSTALLLSKLLLIELTK</sequence>
<proteinExistence type="predicted"/>
<gene>
    <name evidence="1" type="ORF">EVAR_9957_1</name>
</gene>
<dbReference type="Proteomes" id="UP000299102">
    <property type="component" value="Unassembled WGS sequence"/>
</dbReference>